<accession>A0A1W0A384</accession>
<dbReference type="PANTHER" id="PTHR31661">
    <property type="entry name" value="SIMILAR TO CDNA SEQUENCE BC052040"/>
    <property type="match status" value="1"/>
</dbReference>
<evidence type="ECO:0000256" key="1">
    <source>
        <dbReference type="ARBA" id="ARBA00004123"/>
    </source>
</evidence>
<evidence type="ECO:0000313" key="7">
    <source>
        <dbReference type="Proteomes" id="UP000243217"/>
    </source>
</evidence>
<dbReference type="PANTHER" id="PTHR31661:SF1">
    <property type="entry name" value="CDAN1-INTERACTING NUCLEASE 1"/>
    <property type="match status" value="1"/>
</dbReference>
<dbReference type="OrthoDB" id="6105938at2759"/>
<reference evidence="6 7" key="1">
    <citation type="journal article" date="2014" name="Genome Biol. Evol.">
        <title>The secreted proteins of Achlya hypogyna and Thraustotheca clavata identify the ancestral oomycete secretome and reveal gene acquisitions by horizontal gene transfer.</title>
        <authorList>
            <person name="Misner I."/>
            <person name="Blouin N."/>
            <person name="Leonard G."/>
            <person name="Richards T.A."/>
            <person name="Lane C.E."/>
        </authorList>
    </citation>
    <scope>NUCLEOTIDE SEQUENCE [LARGE SCALE GENOMIC DNA]</scope>
    <source>
        <strain evidence="6 7">ATCC 34112</strain>
    </source>
</reference>
<evidence type="ECO:0000256" key="5">
    <source>
        <dbReference type="ARBA" id="ARBA00023480"/>
    </source>
</evidence>
<dbReference type="STRING" id="74557.A0A1W0A384"/>
<dbReference type="AlphaFoldDB" id="A0A1W0A384"/>
<dbReference type="EMBL" id="JNBS01000559">
    <property type="protein sequence ID" value="OQS04746.1"/>
    <property type="molecule type" value="Genomic_DNA"/>
</dbReference>
<comment type="subcellular location">
    <subcellularLocation>
        <location evidence="2">Cytoplasm</location>
    </subcellularLocation>
    <subcellularLocation>
        <location evidence="1">Nucleus</location>
    </subcellularLocation>
</comment>
<dbReference type="GO" id="GO:0005634">
    <property type="term" value="C:nucleus"/>
    <property type="evidence" value="ECO:0007669"/>
    <property type="project" value="UniProtKB-SubCell"/>
</dbReference>
<dbReference type="InterPro" id="IPR029404">
    <property type="entry name" value="CDIN1"/>
</dbReference>
<comment type="caution">
    <text evidence="6">The sequence shown here is derived from an EMBL/GenBank/DDBJ whole genome shotgun (WGS) entry which is preliminary data.</text>
</comment>
<keyword evidence="3" id="KW-0963">Cytoplasm</keyword>
<protein>
    <recommendedName>
        <fullName evidence="5">CDAN1-interacting nuclease 1</fullName>
    </recommendedName>
</protein>
<organism evidence="6 7">
    <name type="scientific">Thraustotheca clavata</name>
    <dbReference type="NCBI Taxonomy" id="74557"/>
    <lineage>
        <taxon>Eukaryota</taxon>
        <taxon>Sar</taxon>
        <taxon>Stramenopiles</taxon>
        <taxon>Oomycota</taxon>
        <taxon>Saprolegniomycetes</taxon>
        <taxon>Saprolegniales</taxon>
        <taxon>Achlyaceae</taxon>
        <taxon>Thraustotheca</taxon>
    </lineage>
</organism>
<dbReference type="Gene3D" id="1.25.40.10">
    <property type="entry name" value="Tetratricopeptide repeat domain"/>
    <property type="match status" value="1"/>
</dbReference>
<gene>
    <name evidence="6" type="ORF">THRCLA_03036</name>
</gene>
<dbReference type="Pfam" id="PF14811">
    <property type="entry name" value="TPD"/>
    <property type="match status" value="1"/>
</dbReference>
<dbReference type="GO" id="GO:0005737">
    <property type="term" value="C:cytoplasm"/>
    <property type="evidence" value="ECO:0007669"/>
    <property type="project" value="UniProtKB-SubCell"/>
</dbReference>
<keyword evidence="4" id="KW-0539">Nucleus</keyword>
<sequence>MLRVATISKHRIVRSSSELLQSSTSSLALRAFSTAVPVHGHRKKKRKGIKTSAIADAVTTEIEGTEKDALKPEVALVKVNKPKKISLLVEEATKTIGLLENIAALQKSLPTPLHISAMLKQTSNDHEESFFKLFDLYRKHGNPTIEGSFLLPGIVKSCEVGDSAQAVAIARDMVHNGRSLDRDTLMLILQTAEKNMSAIDAIEVLNLMLHEKFEVTTAEYKRILSICHKAHYEDGALQVLKALRLLTFVPPETYLHWLSRSAMVWRADIFLALLTEMRLAGSEPRIPSLTSLEVGRKDPALTVMEGVRAVGLDPCFAMSVVYESIHQAIRGEKKEMGITKRQRDAAFEKFENMRAYKLDWEVQPIPQLLETQAAGLLLKQETFRRLKYHQVTRVESYLRMLPITTNVTLNLRKQLLRMSLLVNTHRVKRNKMKILNEYESGKSLIDLSNTHNYPPVSLMRIILEARGFSSKAIRKALGSPNTLRHRDQNELNKATQYDSIYKSDPFLGTPAYSADSLESTLMHYFKSKGIRLKTQADLAIEQEKIYGRPVISPDLLFLDPVVINGVPIRWIDAKNYYGAHIVNKRLIAKQLASYVKEWGPGAVVFGMGFSDMMTIPGVMCLDMTPIPETKGTQFKMVSKSYMHTFLNMFRWAPHLGSDLHQEYAHANELLDKPLALKNAVEEKSEKSEKKE</sequence>
<evidence type="ECO:0000256" key="2">
    <source>
        <dbReference type="ARBA" id="ARBA00004496"/>
    </source>
</evidence>
<dbReference type="InterPro" id="IPR011990">
    <property type="entry name" value="TPR-like_helical_dom_sf"/>
</dbReference>
<name>A0A1W0A384_9STRA</name>
<dbReference type="Proteomes" id="UP000243217">
    <property type="component" value="Unassembled WGS sequence"/>
</dbReference>
<keyword evidence="7" id="KW-1185">Reference proteome</keyword>
<proteinExistence type="predicted"/>
<evidence type="ECO:0000313" key="6">
    <source>
        <dbReference type="EMBL" id="OQS04746.1"/>
    </source>
</evidence>
<evidence type="ECO:0000256" key="3">
    <source>
        <dbReference type="ARBA" id="ARBA00022490"/>
    </source>
</evidence>
<evidence type="ECO:0000256" key="4">
    <source>
        <dbReference type="ARBA" id="ARBA00023242"/>
    </source>
</evidence>